<feature type="region of interest" description="Disordered" evidence="1">
    <location>
        <begin position="1"/>
        <end position="22"/>
    </location>
</feature>
<reference evidence="2 4" key="1">
    <citation type="journal article" date="2014" name="BMC Genomics">
        <title>Genome sequence of Anopheles sinensis provides insight into genetics basis of mosquito competence for malaria parasites.</title>
        <authorList>
            <person name="Zhou D."/>
            <person name="Zhang D."/>
            <person name="Ding G."/>
            <person name="Shi L."/>
            <person name="Hou Q."/>
            <person name="Ye Y."/>
            <person name="Xu Y."/>
            <person name="Zhou H."/>
            <person name="Xiong C."/>
            <person name="Li S."/>
            <person name="Yu J."/>
            <person name="Hong S."/>
            <person name="Yu X."/>
            <person name="Zou P."/>
            <person name="Chen C."/>
            <person name="Chang X."/>
            <person name="Wang W."/>
            <person name="Lv Y."/>
            <person name="Sun Y."/>
            <person name="Ma L."/>
            <person name="Shen B."/>
            <person name="Zhu C."/>
        </authorList>
    </citation>
    <scope>NUCLEOTIDE SEQUENCE [LARGE SCALE GENOMIC DNA]</scope>
</reference>
<keyword evidence="2" id="KW-0808">Transferase</keyword>
<dbReference type="EMBL" id="ATLV01014494">
    <property type="status" value="NOT_ANNOTATED_CDS"/>
    <property type="molecule type" value="Genomic_DNA"/>
</dbReference>
<proteinExistence type="predicted"/>
<organism evidence="2">
    <name type="scientific">Anopheles sinensis</name>
    <name type="common">Mosquito</name>
    <dbReference type="NCBI Taxonomy" id="74873"/>
    <lineage>
        <taxon>Eukaryota</taxon>
        <taxon>Metazoa</taxon>
        <taxon>Ecdysozoa</taxon>
        <taxon>Arthropoda</taxon>
        <taxon>Hexapoda</taxon>
        <taxon>Insecta</taxon>
        <taxon>Pterygota</taxon>
        <taxon>Neoptera</taxon>
        <taxon>Endopterygota</taxon>
        <taxon>Diptera</taxon>
        <taxon>Nematocera</taxon>
        <taxon>Culicoidea</taxon>
        <taxon>Culicidae</taxon>
        <taxon>Anophelinae</taxon>
        <taxon>Anopheles</taxon>
    </lineage>
</organism>
<gene>
    <name evidence="2" type="ORF">ZHAS_00006298</name>
</gene>
<dbReference type="Proteomes" id="UP000030765">
    <property type="component" value="Unassembled WGS sequence"/>
</dbReference>
<evidence type="ECO:0000313" key="3">
    <source>
        <dbReference type="EnsemblMetazoa" id="ASIC006298-PA"/>
    </source>
</evidence>
<evidence type="ECO:0000256" key="1">
    <source>
        <dbReference type="SAM" id="MobiDB-lite"/>
    </source>
</evidence>
<dbReference type="VEuPathDB" id="VectorBase:ASIC006298"/>
<protein>
    <submittedName>
        <fullName evidence="2 3">Thiosulfate sulfurtransferase</fullName>
    </submittedName>
</protein>
<evidence type="ECO:0000313" key="2">
    <source>
        <dbReference type="EMBL" id="KFB38814.1"/>
    </source>
</evidence>
<name>A0A084VLH0_ANOSI</name>
<dbReference type="GO" id="GO:0016740">
    <property type="term" value="F:transferase activity"/>
    <property type="evidence" value="ECO:0007669"/>
    <property type="project" value="UniProtKB-KW"/>
</dbReference>
<dbReference type="EnsemblMetazoa" id="ASIC006298-RA">
    <property type="protein sequence ID" value="ASIC006298-PA"/>
    <property type="gene ID" value="ASIC006298"/>
</dbReference>
<evidence type="ECO:0000313" key="4">
    <source>
        <dbReference type="Proteomes" id="UP000030765"/>
    </source>
</evidence>
<dbReference type="AlphaFoldDB" id="A0A084VLH0"/>
<sequence>MNKNRHHHRRRGRSPSLLRSGESNSLAFPHLCRTLLNRGPENRNGKRSFGTVAGEKPRPSTELRLHQVCSATLRNVRGWCGL</sequence>
<reference evidence="3" key="2">
    <citation type="submission" date="2020-05" db="UniProtKB">
        <authorList>
            <consortium name="EnsemblMetazoa"/>
        </authorList>
    </citation>
    <scope>IDENTIFICATION</scope>
</reference>
<feature type="compositionally biased region" description="Basic residues" evidence="1">
    <location>
        <begin position="1"/>
        <end position="13"/>
    </location>
</feature>
<accession>A0A084VLH0</accession>
<dbReference type="EMBL" id="KE524974">
    <property type="protein sequence ID" value="KFB38814.1"/>
    <property type="molecule type" value="Genomic_DNA"/>
</dbReference>
<keyword evidence="4" id="KW-1185">Reference proteome</keyword>
<feature type="region of interest" description="Disordered" evidence="1">
    <location>
        <begin position="36"/>
        <end position="60"/>
    </location>
</feature>